<keyword evidence="4 6" id="KW-1133">Transmembrane helix</keyword>
<keyword evidence="2" id="KW-1003">Cell membrane</keyword>
<dbReference type="Pfam" id="PF03631">
    <property type="entry name" value="Virul_fac_BrkB"/>
    <property type="match status" value="1"/>
</dbReference>
<evidence type="ECO:0000256" key="3">
    <source>
        <dbReference type="ARBA" id="ARBA00022692"/>
    </source>
</evidence>
<dbReference type="eggNOG" id="COG1295">
    <property type="taxonomic scope" value="Bacteria"/>
</dbReference>
<comment type="subcellular location">
    <subcellularLocation>
        <location evidence="1">Cell membrane</location>
        <topology evidence="1">Multi-pass membrane protein</topology>
    </subcellularLocation>
</comment>
<sequence>MPSDTQSSTQPNDITSKKSYFQKKFALIFAPITNLLKLANSLKQQTFKLLKEIYHFLTYKEEMFYYASSLSFYTIFALIPMLFITFSVLLAFSHFQDKISDIQHLIISNILPANAEVVIKFMNTFLENGSKMGMVGVVSVFITSLLFFRNYEYITSKMFDSTPRKFFDSLIMYWTMITLFPLGSVVIFYFSASAQGLFMQGGKSLIYSDLFSWLATCVLFLILFRISANKPLHKRTLFFSSFTSGTVWFALKNLFVFYITYNKTYATLYGSVSIILFLMAWIYVSWLVMLFGMRSCQGVLKWLNIEQKDTNQKEAHNETV</sequence>
<evidence type="ECO:0008006" key="9">
    <source>
        <dbReference type="Google" id="ProtNLM"/>
    </source>
</evidence>
<evidence type="ECO:0000256" key="1">
    <source>
        <dbReference type="ARBA" id="ARBA00004651"/>
    </source>
</evidence>
<dbReference type="Proteomes" id="UP000018731">
    <property type="component" value="Unassembled WGS sequence"/>
</dbReference>
<dbReference type="STRING" id="1357400.HMPREF2086_01559"/>
<dbReference type="RefSeq" id="WP_023928294.1">
    <property type="nucleotide sequence ID" value="NZ_KI669455.1"/>
</dbReference>
<protein>
    <recommendedName>
        <fullName evidence="9">YihY family protein</fullName>
    </recommendedName>
</protein>
<evidence type="ECO:0000256" key="5">
    <source>
        <dbReference type="ARBA" id="ARBA00023136"/>
    </source>
</evidence>
<dbReference type="OrthoDB" id="5372455at2"/>
<keyword evidence="3 6" id="KW-0812">Transmembrane</keyword>
<dbReference type="InterPro" id="IPR017039">
    <property type="entry name" value="Virul_fac_BrkB"/>
</dbReference>
<dbReference type="PIRSF" id="PIRSF035875">
    <property type="entry name" value="RNase_BN"/>
    <property type="match status" value="1"/>
</dbReference>
<keyword evidence="5 6" id="KW-0472">Membrane</keyword>
<evidence type="ECO:0000256" key="4">
    <source>
        <dbReference type="ARBA" id="ARBA00022989"/>
    </source>
</evidence>
<dbReference type="GO" id="GO:0005886">
    <property type="term" value="C:plasma membrane"/>
    <property type="evidence" value="ECO:0007669"/>
    <property type="project" value="UniProtKB-SubCell"/>
</dbReference>
<feature type="transmembrane region" description="Helical" evidence="6">
    <location>
        <begin position="267"/>
        <end position="291"/>
    </location>
</feature>
<dbReference type="EMBL" id="AZJI01000007">
    <property type="protein sequence ID" value="ETD22760.1"/>
    <property type="molecule type" value="Genomic_DNA"/>
</dbReference>
<evidence type="ECO:0000313" key="8">
    <source>
        <dbReference type="Proteomes" id="UP000018731"/>
    </source>
</evidence>
<name>V8C6U8_9HELI</name>
<evidence type="ECO:0000313" key="7">
    <source>
        <dbReference type="EMBL" id="ETD22760.1"/>
    </source>
</evidence>
<evidence type="ECO:0000256" key="2">
    <source>
        <dbReference type="ARBA" id="ARBA00022475"/>
    </source>
</evidence>
<proteinExistence type="predicted"/>
<dbReference type="PATRIC" id="fig|1357400.3.peg.2095"/>
<feature type="transmembrane region" description="Helical" evidence="6">
    <location>
        <begin position="170"/>
        <end position="192"/>
    </location>
</feature>
<dbReference type="AlphaFoldDB" id="V8C6U8"/>
<feature type="transmembrane region" description="Helical" evidence="6">
    <location>
        <begin position="204"/>
        <end position="224"/>
    </location>
</feature>
<feature type="transmembrane region" description="Helical" evidence="6">
    <location>
        <begin position="132"/>
        <end position="149"/>
    </location>
</feature>
<feature type="transmembrane region" description="Helical" evidence="6">
    <location>
        <begin position="236"/>
        <end position="261"/>
    </location>
</feature>
<accession>V8C6U8</accession>
<dbReference type="NCBIfam" id="TIGR00765">
    <property type="entry name" value="yihY_not_rbn"/>
    <property type="match status" value="1"/>
</dbReference>
<organism evidence="7 8">
    <name type="scientific">Helicobacter macacae MIT 99-5501</name>
    <dbReference type="NCBI Taxonomy" id="1357400"/>
    <lineage>
        <taxon>Bacteria</taxon>
        <taxon>Pseudomonadati</taxon>
        <taxon>Campylobacterota</taxon>
        <taxon>Epsilonproteobacteria</taxon>
        <taxon>Campylobacterales</taxon>
        <taxon>Helicobacteraceae</taxon>
        <taxon>Helicobacter</taxon>
    </lineage>
</organism>
<gene>
    <name evidence="7" type="ORF">HMPREF2086_01559</name>
</gene>
<dbReference type="PANTHER" id="PTHR30213:SF0">
    <property type="entry name" value="UPF0761 MEMBRANE PROTEIN YIHY"/>
    <property type="match status" value="1"/>
</dbReference>
<dbReference type="PANTHER" id="PTHR30213">
    <property type="entry name" value="INNER MEMBRANE PROTEIN YHJD"/>
    <property type="match status" value="1"/>
</dbReference>
<keyword evidence="8" id="KW-1185">Reference proteome</keyword>
<reference evidence="7 8" key="1">
    <citation type="journal article" date="2014" name="Genome Announc.">
        <title>Draft genome sequences of six enterohepatic helicobacter species isolated from humans and one from rhesus macaques.</title>
        <authorList>
            <person name="Shen Z."/>
            <person name="Sheh A."/>
            <person name="Young S.K."/>
            <person name="Abouelliel A."/>
            <person name="Ward D.V."/>
            <person name="Earl A.M."/>
            <person name="Fox J.G."/>
        </authorList>
    </citation>
    <scope>NUCLEOTIDE SEQUENCE [LARGE SCALE GENOMIC DNA]</scope>
    <source>
        <strain evidence="7 8">MIT 99-5501</strain>
    </source>
</reference>
<evidence type="ECO:0000256" key="6">
    <source>
        <dbReference type="SAM" id="Phobius"/>
    </source>
</evidence>
<dbReference type="HOGENOM" id="CLU_032288_0_2_7"/>
<comment type="caution">
    <text evidence="7">The sequence shown here is derived from an EMBL/GenBank/DDBJ whole genome shotgun (WGS) entry which is preliminary data.</text>
</comment>
<feature type="transmembrane region" description="Helical" evidence="6">
    <location>
        <begin position="63"/>
        <end position="92"/>
    </location>
</feature>